<accession>M1DZH3</accession>
<name>M1DZH3_SOLTU</name>
<dbReference type="PaxDb" id="4113-PGSC0003DMT400096899"/>
<dbReference type="InParanoid" id="M1DZH3"/>
<feature type="region of interest" description="Disordered" evidence="1">
    <location>
        <begin position="78"/>
        <end position="100"/>
    </location>
</feature>
<dbReference type="HOGENOM" id="CLU_2311107_0_0_1"/>
<feature type="compositionally biased region" description="Pro residues" evidence="1">
    <location>
        <begin position="78"/>
        <end position="90"/>
    </location>
</feature>
<sequence length="100" mass="11002">MEAWAKETGQQLRFRSTTPAVRVKLITAHNSQAMLSEPEDDHPLQSRRVEIRARSHTDLARVPTTSSPADTVLAPALPLAPVPPVVPPPRLLNRLKNDGL</sequence>
<dbReference type="EnsemblPlants" id="PGSC0003DMT400096899">
    <property type="protein sequence ID" value="PGSC0003DMT400096899"/>
    <property type="gene ID" value="PGSC0003DMG400046470"/>
</dbReference>
<dbReference type="Proteomes" id="UP000011115">
    <property type="component" value="Unassembled WGS sequence"/>
</dbReference>
<proteinExistence type="predicted"/>
<reference evidence="3" key="1">
    <citation type="journal article" date="2011" name="Nature">
        <title>Genome sequence and analysis of the tuber crop potato.</title>
        <authorList>
            <consortium name="The Potato Genome Sequencing Consortium"/>
        </authorList>
    </citation>
    <scope>NUCLEOTIDE SEQUENCE [LARGE SCALE GENOMIC DNA]</scope>
    <source>
        <strain evidence="3">cv. DM1-3 516 R44</strain>
    </source>
</reference>
<reference evidence="2" key="2">
    <citation type="submission" date="2015-06" db="UniProtKB">
        <authorList>
            <consortium name="EnsemblPlants"/>
        </authorList>
    </citation>
    <scope>IDENTIFICATION</scope>
    <source>
        <strain evidence="2">DM1-3 516 R44</strain>
    </source>
</reference>
<organism evidence="2 3">
    <name type="scientific">Solanum tuberosum</name>
    <name type="common">Potato</name>
    <dbReference type="NCBI Taxonomy" id="4113"/>
    <lineage>
        <taxon>Eukaryota</taxon>
        <taxon>Viridiplantae</taxon>
        <taxon>Streptophyta</taxon>
        <taxon>Embryophyta</taxon>
        <taxon>Tracheophyta</taxon>
        <taxon>Spermatophyta</taxon>
        <taxon>Magnoliopsida</taxon>
        <taxon>eudicotyledons</taxon>
        <taxon>Gunneridae</taxon>
        <taxon>Pentapetalae</taxon>
        <taxon>asterids</taxon>
        <taxon>lamiids</taxon>
        <taxon>Solanales</taxon>
        <taxon>Solanaceae</taxon>
        <taxon>Solanoideae</taxon>
        <taxon>Solaneae</taxon>
        <taxon>Solanum</taxon>
    </lineage>
</organism>
<dbReference type="Gramene" id="PGSC0003DMT400096899">
    <property type="protein sequence ID" value="PGSC0003DMT400096899"/>
    <property type="gene ID" value="PGSC0003DMG400046470"/>
</dbReference>
<evidence type="ECO:0000256" key="1">
    <source>
        <dbReference type="SAM" id="MobiDB-lite"/>
    </source>
</evidence>
<evidence type="ECO:0008006" key="4">
    <source>
        <dbReference type="Google" id="ProtNLM"/>
    </source>
</evidence>
<protein>
    <recommendedName>
        <fullName evidence="4">Integrase core domain containing protein</fullName>
    </recommendedName>
</protein>
<dbReference type="AlphaFoldDB" id="M1DZH3"/>
<evidence type="ECO:0000313" key="2">
    <source>
        <dbReference type="EnsemblPlants" id="PGSC0003DMT400096899"/>
    </source>
</evidence>
<keyword evidence="3" id="KW-1185">Reference proteome</keyword>
<evidence type="ECO:0000313" key="3">
    <source>
        <dbReference type="Proteomes" id="UP000011115"/>
    </source>
</evidence>